<proteinExistence type="predicted"/>
<reference evidence="2" key="1">
    <citation type="journal article" date="2014" name="Int. J. Syst. Evol. Microbiol.">
        <title>Complete genome sequence of Corynebacterium casei LMG S-19264T (=DSM 44701T), isolated from a smear-ripened cheese.</title>
        <authorList>
            <consortium name="US DOE Joint Genome Institute (JGI-PGF)"/>
            <person name="Walter F."/>
            <person name="Albersmeier A."/>
            <person name="Kalinowski J."/>
            <person name="Ruckert C."/>
        </authorList>
    </citation>
    <scope>NUCLEOTIDE SEQUENCE</scope>
    <source>
        <strain evidence="2">JCM 4633</strain>
    </source>
</reference>
<keyword evidence="1" id="KW-1133">Transmembrane helix</keyword>
<reference evidence="2" key="2">
    <citation type="submission" date="2020-09" db="EMBL/GenBank/DDBJ databases">
        <authorList>
            <person name="Sun Q."/>
            <person name="Ohkuma M."/>
        </authorList>
    </citation>
    <scope>NUCLEOTIDE SEQUENCE</scope>
    <source>
        <strain evidence="2">JCM 4633</strain>
    </source>
</reference>
<accession>A0A918TD96</accession>
<organism evidence="2 3">
    <name type="scientific">Streptomyces cinnamoneus</name>
    <name type="common">Streptoverticillium cinnamoneum</name>
    <dbReference type="NCBI Taxonomy" id="53446"/>
    <lineage>
        <taxon>Bacteria</taxon>
        <taxon>Bacillati</taxon>
        <taxon>Actinomycetota</taxon>
        <taxon>Actinomycetes</taxon>
        <taxon>Kitasatosporales</taxon>
        <taxon>Streptomycetaceae</taxon>
        <taxon>Streptomyces</taxon>
        <taxon>Streptomyces cinnamoneus group</taxon>
    </lineage>
</organism>
<name>A0A918TD96_STRCJ</name>
<dbReference type="AlphaFoldDB" id="A0A918TD96"/>
<dbReference type="EMBL" id="BMVB01000003">
    <property type="protein sequence ID" value="GHC40166.1"/>
    <property type="molecule type" value="Genomic_DNA"/>
</dbReference>
<keyword evidence="1" id="KW-0472">Membrane</keyword>
<comment type="caution">
    <text evidence="2">The sequence shown here is derived from an EMBL/GenBank/DDBJ whole genome shotgun (WGS) entry which is preliminary data.</text>
</comment>
<feature type="transmembrane region" description="Helical" evidence="1">
    <location>
        <begin position="32"/>
        <end position="55"/>
    </location>
</feature>
<dbReference type="RefSeq" id="WP_190108639.1">
    <property type="nucleotide sequence ID" value="NZ_BMVB01000003.1"/>
</dbReference>
<evidence type="ECO:0000313" key="3">
    <source>
        <dbReference type="Proteomes" id="UP000646244"/>
    </source>
</evidence>
<protein>
    <submittedName>
        <fullName evidence="2">Uncharacterized protein</fullName>
    </submittedName>
</protein>
<evidence type="ECO:0000256" key="1">
    <source>
        <dbReference type="SAM" id="Phobius"/>
    </source>
</evidence>
<keyword evidence="1" id="KW-0812">Transmembrane</keyword>
<gene>
    <name evidence="2" type="ORF">GCM10010507_12800</name>
</gene>
<dbReference type="Proteomes" id="UP000646244">
    <property type="component" value="Unassembled WGS sequence"/>
</dbReference>
<evidence type="ECO:0000313" key="2">
    <source>
        <dbReference type="EMBL" id="GHC40166.1"/>
    </source>
</evidence>
<sequence length="71" mass="7420">MAAPWGGKTWRASVFEVMGHAPRFVAVPVLPIVLVAGVSSGTGGADLFGVLMALAGGMTWRYRLFSVTTPV</sequence>